<protein>
    <submittedName>
        <fullName evidence="6">Radical sam domain protein</fullName>
    </submittedName>
</protein>
<proteinExistence type="predicted"/>
<evidence type="ECO:0000313" key="6">
    <source>
        <dbReference type="EMBL" id="KAJ3436985.1"/>
    </source>
</evidence>
<dbReference type="PANTHER" id="PTHR11228:SF7">
    <property type="entry name" value="PQQA PEPTIDE CYCLASE"/>
    <property type="match status" value="1"/>
</dbReference>
<name>A0AAV7Z759_9EUKA</name>
<keyword evidence="4" id="KW-0411">Iron-sulfur</keyword>
<dbReference type="GO" id="GO:0003824">
    <property type="term" value="F:catalytic activity"/>
    <property type="evidence" value="ECO:0007669"/>
    <property type="project" value="InterPro"/>
</dbReference>
<evidence type="ECO:0000256" key="1">
    <source>
        <dbReference type="ARBA" id="ARBA00022691"/>
    </source>
</evidence>
<dbReference type="InterPro" id="IPR058240">
    <property type="entry name" value="rSAM_sf"/>
</dbReference>
<comment type="caution">
    <text evidence="6">The sequence shown here is derived from an EMBL/GenBank/DDBJ whole genome shotgun (WGS) entry which is preliminary data.</text>
</comment>
<dbReference type="PANTHER" id="PTHR11228">
    <property type="entry name" value="RADICAL SAM DOMAIN PROTEIN"/>
    <property type="match status" value="1"/>
</dbReference>
<dbReference type="InterPro" id="IPR050377">
    <property type="entry name" value="Radical_SAM_PqqE_MftC-like"/>
</dbReference>
<dbReference type="GO" id="GO:0051536">
    <property type="term" value="F:iron-sulfur cluster binding"/>
    <property type="evidence" value="ECO:0007669"/>
    <property type="project" value="UniProtKB-KW"/>
</dbReference>
<dbReference type="Pfam" id="PF04055">
    <property type="entry name" value="Radical_SAM"/>
    <property type="match status" value="1"/>
</dbReference>
<evidence type="ECO:0000256" key="4">
    <source>
        <dbReference type="ARBA" id="ARBA00023014"/>
    </source>
</evidence>
<dbReference type="EMBL" id="JANTQA010000036">
    <property type="protein sequence ID" value="KAJ3436985.1"/>
    <property type="molecule type" value="Genomic_DNA"/>
</dbReference>
<evidence type="ECO:0000256" key="2">
    <source>
        <dbReference type="ARBA" id="ARBA00022723"/>
    </source>
</evidence>
<evidence type="ECO:0000313" key="7">
    <source>
        <dbReference type="Proteomes" id="UP001146793"/>
    </source>
</evidence>
<dbReference type="AlphaFoldDB" id="A0AAV7Z759"/>
<dbReference type="InterPro" id="IPR013785">
    <property type="entry name" value="Aldolase_TIM"/>
</dbReference>
<dbReference type="SFLD" id="SFLDG01067">
    <property type="entry name" value="SPASM/twitch_domain_containing"/>
    <property type="match status" value="1"/>
</dbReference>
<dbReference type="SFLD" id="SFLDS00029">
    <property type="entry name" value="Radical_SAM"/>
    <property type="match status" value="1"/>
</dbReference>
<dbReference type="InterPro" id="IPR007197">
    <property type="entry name" value="rSAM"/>
</dbReference>
<dbReference type="Gene3D" id="3.20.20.70">
    <property type="entry name" value="Aldolase class I"/>
    <property type="match status" value="1"/>
</dbReference>
<dbReference type="PROSITE" id="PS51918">
    <property type="entry name" value="RADICAL_SAM"/>
    <property type="match status" value="1"/>
</dbReference>
<gene>
    <name evidence="6" type="ORF">M0812_19052</name>
</gene>
<evidence type="ECO:0000259" key="5">
    <source>
        <dbReference type="PROSITE" id="PS51918"/>
    </source>
</evidence>
<keyword evidence="1" id="KW-0949">S-adenosyl-L-methionine</keyword>
<keyword evidence="3" id="KW-0408">Iron</keyword>
<feature type="domain" description="Radical SAM core" evidence="5">
    <location>
        <begin position="31"/>
        <end position="272"/>
    </location>
</feature>
<dbReference type="SUPFAM" id="SSF102114">
    <property type="entry name" value="Radical SAM enzymes"/>
    <property type="match status" value="1"/>
</dbReference>
<organism evidence="6 7">
    <name type="scientific">Anaeramoeba flamelloides</name>
    <dbReference type="NCBI Taxonomy" id="1746091"/>
    <lineage>
        <taxon>Eukaryota</taxon>
        <taxon>Metamonada</taxon>
        <taxon>Anaeramoebidae</taxon>
        <taxon>Anaeramoeba</taxon>
    </lineage>
</organism>
<sequence length="326" mass="37782">MLTPYLTKIKIHQTRPLFSNLLRKDFSTQKTLPHIVIEVPGSGQGRDCPNRCESCVSDLTKAYGLVDNVFLFRKTKFPTNERLKQVLKKRLSWLCGIGCQHVILTGCGSDPILNRKYLELFDQVNQSLQRPFTNIDIQTSGICINEKKLEFLKSIGVNVFSLSLFSLLDHLNAKIMHTPPSLQYPIKDICQTIKNSGLDLRISLNVNSVGFSPNIPKMVEQSLSLGAQQITFRKLYSEPHNKSPQNQWIQKFEMNDRFWENLIDYFAQNAKKLNNNPFSQFFHYKNTSFLVDQNCMNKLEKKNKYFILRKNGKIYTQWDDTNSLIF</sequence>
<evidence type="ECO:0000256" key="3">
    <source>
        <dbReference type="ARBA" id="ARBA00023004"/>
    </source>
</evidence>
<dbReference type="GO" id="GO:0046872">
    <property type="term" value="F:metal ion binding"/>
    <property type="evidence" value="ECO:0007669"/>
    <property type="project" value="UniProtKB-KW"/>
</dbReference>
<accession>A0AAV7Z759</accession>
<reference evidence="6" key="1">
    <citation type="submission" date="2022-08" db="EMBL/GenBank/DDBJ databases">
        <title>Novel sulphate-reducing endosymbionts in the free-living metamonad Anaeramoeba.</title>
        <authorList>
            <person name="Jerlstrom-Hultqvist J."/>
            <person name="Cepicka I."/>
            <person name="Gallot-Lavallee L."/>
            <person name="Salas-Leiva D."/>
            <person name="Curtis B.A."/>
            <person name="Zahonova K."/>
            <person name="Pipaliya S."/>
            <person name="Dacks J."/>
            <person name="Roger A.J."/>
        </authorList>
    </citation>
    <scope>NUCLEOTIDE SEQUENCE</scope>
    <source>
        <strain evidence="6">Busselton2</strain>
    </source>
</reference>
<keyword evidence="2" id="KW-0479">Metal-binding</keyword>
<dbReference type="Proteomes" id="UP001146793">
    <property type="component" value="Unassembled WGS sequence"/>
</dbReference>